<evidence type="ECO:0000256" key="6">
    <source>
        <dbReference type="ARBA" id="ARBA00022692"/>
    </source>
</evidence>
<dbReference type="NCBIfam" id="TIGR02532">
    <property type="entry name" value="IV_pilin_GFxxxE"/>
    <property type="match status" value="1"/>
</dbReference>
<dbReference type="PROSITE" id="PS00409">
    <property type="entry name" value="PROKAR_NTER_METHYL"/>
    <property type="match status" value="1"/>
</dbReference>
<keyword evidence="7 11" id="KW-1133">Transmembrane helix</keyword>
<feature type="transmembrane region" description="Helical" evidence="11">
    <location>
        <begin position="7"/>
        <end position="30"/>
    </location>
</feature>
<sequence length="149" mass="15902">MRRARGFTLVELVVVLAILGLMAALVPMAYGPMREAAEYRDTVRAALEGLRAARLKAQLEGRETTFTVNLAARSFGAEGETVYTVPEDLGLRAVVADKEVGADGSLAIRFLPRGGATGGSVDVLRSSGDGVRLRVDWFSGRVEQEPVAP</sequence>
<comment type="similarity">
    <text evidence="9">Belongs to the GSP H family.</text>
</comment>
<dbReference type="AlphaFoldDB" id="A0A1Y0EU02"/>
<evidence type="ECO:0000256" key="2">
    <source>
        <dbReference type="ARBA" id="ARBA00021549"/>
    </source>
</evidence>
<gene>
    <name evidence="13" type="ORF">CCO03_17905</name>
</gene>
<evidence type="ECO:0000313" key="13">
    <source>
        <dbReference type="EMBL" id="ARU06960.1"/>
    </source>
</evidence>
<dbReference type="OrthoDB" id="8481584at2"/>
<evidence type="ECO:0000256" key="9">
    <source>
        <dbReference type="ARBA" id="ARBA00025772"/>
    </source>
</evidence>
<evidence type="ECO:0000256" key="11">
    <source>
        <dbReference type="SAM" id="Phobius"/>
    </source>
</evidence>
<dbReference type="InterPro" id="IPR012902">
    <property type="entry name" value="N_methyl_site"/>
</dbReference>
<keyword evidence="6 11" id="KW-0812">Transmembrane</keyword>
<dbReference type="KEGG" id="cser:CCO03_17905"/>
<organism evidence="13 14">
    <name type="scientific">Comamonas serinivorans</name>
    <dbReference type="NCBI Taxonomy" id="1082851"/>
    <lineage>
        <taxon>Bacteria</taxon>
        <taxon>Pseudomonadati</taxon>
        <taxon>Pseudomonadota</taxon>
        <taxon>Betaproteobacteria</taxon>
        <taxon>Burkholderiales</taxon>
        <taxon>Comamonadaceae</taxon>
        <taxon>Comamonas</taxon>
    </lineage>
</organism>
<evidence type="ECO:0000256" key="5">
    <source>
        <dbReference type="ARBA" id="ARBA00022519"/>
    </source>
</evidence>
<dbReference type="Gene3D" id="3.30.700.10">
    <property type="entry name" value="Glycoprotein, Type 4 Pilin"/>
    <property type="match status" value="1"/>
</dbReference>
<evidence type="ECO:0000256" key="7">
    <source>
        <dbReference type="ARBA" id="ARBA00022989"/>
    </source>
</evidence>
<feature type="domain" description="General secretion pathway GspH" evidence="12">
    <location>
        <begin position="47"/>
        <end position="137"/>
    </location>
</feature>
<dbReference type="SUPFAM" id="SSF54523">
    <property type="entry name" value="Pili subunits"/>
    <property type="match status" value="1"/>
</dbReference>
<dbReference type="GO" id="GO:0015628">
    <property type="term" value="P:protein secretion by the type II secretion system"/>
    <property type="evidence" value="ECO:0007669"/>
    <property type="project" value="InterPro"/>
</dbReference>
<dbReference type="Proteomes" id="UP000196138">
    <property type="component" value="Chromosome"/>
</dbReference>
<dbReference type="GO" id="GO:0005886">
    <property type="term" value="C:plasma membrane"/>
    <property type="evidence" value="ECO:0007669"/>
    <property type="project" value="UniProtKB-SubCell"/>
</dbReference>
<evidence type="ECO:0000313" key="14">
    <source>
        <dbReference type="Proteomes" id="UP000196138"/>
    </source>
</evidence>
<keyword evidence="5" id="KW-0997">Cell inner membrane</keyword>
<keyword evidence="14" id="KW-1185">Reference proteome</keyword>
<keyword evidence="4" id="KW-0488">Methylation</keyword>
<dbReference type="Pfam" id="PF07963">
    <property type="entry name" value="N_methyl"/>
    <property type="match status" value="1"/>
</dbReference>
<accession>A0A1Y0EU02</accession>
<keyword evidence="3" id="KW-1003">Cell membrane</keyword>
<dbReference type="PRINTS" id="PR00885">
    <property type="entry name" value="BCTERIALGSPH"/>
</dbReference>
<dbReference type="InterPro" id="IPR022346">
    <property type="entry name" value="T2SS_GspH"/>
</dbReference>
<dbReference type="EMBL" id="CP021455">
    <property type="protein sequence ID" value="ARU06960.1"/>
    <property type="molecule type" value="Genomic_DNA"/>
</dbReference>
<evidence type="ECO:0000256" key="1">
    <source>
        <dbReference type="ARBA" id="ARBA00004377"/>
    </source>
</evidence>
<name>A0A1Y0EU02_9BURK</name>
<comment type="subcellular location">
    <subcellularLocation>
        <location evidence="1">Cell inner membrane</location>
        <topology evidence="1">Single-pass membrane protein</topology>
    </subcellularLocation>
</comment>
<dbReference type="GO" id="GO:0015627">
    <property type="term" value="C:type II protein secretion system complex"/>
    <property type="evidence" value="ECO:0007669"/>
    <property type="project" value="InterPro"/>
</dbReference>
<evidence type="ECO:0000256" key="3">
    <source>
        <dbReference type="ARBA" id="ARBA00022475"/>
    </source>
</evidence>
<keyword evidence="8 11" id="KW-0472">Membrane</keyword>
<dbReference type="InterPro" id="IPR002416">
    <property type="entry name" value="T2SS_protein-GspH"/>
</dbReference>
<protein>
    <recommendedName>
        <fullName evidence="2">Type II secretion system protein H</fullName>
    </recommendedName>
    <alternativeName>
        <fullName evidence="10">General secretion pathway protein H</fullName>
    </alternativeName>
</protein>
<evidence type="ECO:0000256" key="4">
    <source>
        <dbReference type="ARBA" id="ARBA00022481"/>
    </source>
</evidence>
<evidence type="ECO:0000256" key="10">
    <source>
        <dbReference type="ARBA" id="ARBA00030775"/>
    </source>
</evidence>
<reference evidence="13 14" key="1">
    <citation type="submission" date="2017-05" db="EMBL/GenBank/DDBJ databases">
        <authorList>
            <person name="Song R."/>
            <person name="Chenine A.L."/>
            <person name="Ruprecht R.M."/>
        </authorList>
    </citation>
    <scope>NUCLEOTIDE SEQUENCE [LARGE SCALE GENOMIC DNA]</scope>
    <source>
        <strain evidence="13 14">DSM 26136</strain>
    </source>
</reference>
<proteinExistence type="inferred from homology"/>
<dbReference type="Pfam" id="PF12019">
    <property type="entry name" value="GspH"/>
    <property type="match status" value="1"/>
</dbReference>
<dbReference type="InterPro" id="IPR045584">
    <property type="entry name" value="Pilin-like"/>
</dbReference>
<evidence type="ECO:0000256" key="8">
    <source>
        <dbReference type="ARBA" id="ARBA00023136"/>
    </source>
</evidence>
<evidence type="ECO:0000259" key="12">
    <source>
        <dbReference type="Pfam" id="PF12019"/>
    </source>
</evidence>